<dbReference type="InterPro" id="IPR029058">
    <property type="entry name" value="AB_hydrolase_fold"/>
</dbReference>
<dbReference type="AlphaFoldDB" id="A0A653C5N9"/>
<feature type="domain" description="Partial AB-hydrolase lipase" evidence="10">
    <location>
        <begin position="476"/>
        <end position="525"/>
    </location>
</feature>
<evidence type="ECO:0000256" key="8">
    <source>
        <dbReference type="SAM" id="SignalP"/>
    </source>
</evidence>
<evidence type="ECO:0000256" key="5">
    <source>
        <dbReference type="ARBA" id="ARBA00023098"/>
    </source>
</evidence>
<dbReference type="Gene3D" id="3.40.50.1820">
    <property type="entry name" value="alpha/beta hydrolase"/>
    <property type="match status" value="5"/>
</dbReference>
<protein>
    <recommendedName>
        <fullName evidence="13">Partial AB-hydrolase lipase domain-containing protein</fullName>
    </recommendedName>
</protein>
<dbReference type="FunFam" id="3.40.50.1820:FF:000057">
    <property type="entry name" value="Lipase"/>
    <property type="match status" value="1"/>
</dbReference>
<feature type="region of interest" description="Disordered" evidence="7">
    <location>
        <begin position="764"/>
        <end position="808"/>
    </location>
</feature>
<evidence type="ECO:0000313" key="11">
    <source>
        <dbReference type="EMBL" id="VEN43116.1"/>
    </source>
</evidence>
<keyword evidence="6" id="KW-0325">Glycoprotein</keyword>
<evidence type="ECO:0000259" key="9">
    <source>
        <dbReference type="Pfam" id="PF00561"/>
    </source>
</evidence>
<evidence type="ECO:0000256" key="4">
    <source>
        <dbReference type="ARBA" id="ARBA00022963"/>
    </source>
</evidence>
<evidence type="ECO:0008006" key="13">
    <source>
        <dbReference type="Google" id="ProtNLM"/>
    </source>
</evidence>
<feature type="compositionally biased region" description="Low complexity" evidence="7">
    <location>
        <begin position="354"/>
        <end position="367"/>
    </location>
</feature>
<feature type="domain" description="AB hydrolase-1" evidence="9">
    <location>
        <begin position="82"/>
        <end position="221"/>
    </location>
</feature>
<keyword evidence="3" id="KW-0378">Hydrolase</keyword>
<reference evidence="11 12" key="1">
    <citation type="submission" date="2019-01" db="EMBL/GenBank/DDBJ databases">
        <authorList>
            <person name="Sayadi A."/>
        </authorList>
    </citation>
    <scope>NUCLEOTIDE SEQUENCE [LARGE SCALE GENOMIC DNA]</scope>
</reference>
<keyword evidence="12" id="KW-1185">Reference proteome</keyword>
<dbReference type="Proteomes" id="UP000410492">
    <property type="component" value="Unassembled WGS sequence"/>
</dbReference>
<feature type="region of interest" description="Disordered" evidence="7">
    <location>
        <begin position="354"/>
        <end position="385"/>
    </location>
</feature>
<dbReference type="GO" id="GO:0016787">
    <property type="term" value="F:hydrolase activity"/>
    <property type="evidence" value="ECO:0007669"/>
    <property type="project" value="UniProtKB-KW"/>
</dbReference>
<name>A0A653C5N9_CALMS</name>
<dbReference type="InterPro" id="IPR006693">
    <property type="entry name" value="AB_hydrolase_lipase"/>
</dbReference>
<gene>
    <name evidence="11" type="ORF">CALMAC_LOCUS6366</name>
</gene>
<sequence>MPLLLILCAFFSFESVLSYNLITNDTPIVRYGQLFEELESVLKTDLKPFVEQLGYKFETVPVTTKDGYILELHHVYLKTSTNPVLMMPGLLSSSADFLITGKNRSLALRLVDQGYDVWIGNNRGTTYSRKHKSYDADKDKEKFWDFSFHELGYYDLPAYVDYILDRTKAKTLSYIGHAQGTTQYFVMASTRPEYNSKVNVMVALGPVAFMTNIAQPFLKFLDYHIVLVEWIQKHLDIYEVFKHYPIITVGAKLFCGYGSKYQWIWHFRQYDYGVLRNLEVYKQSSPPDYDVSKITSPVALLYGMNDANTAPKLHKIEKPTFTHADFVFAKDNDALVNFEVINILNQYNKKTPITTPTTAVPTRAPSTKRPTSGPRTTEGEYTDQPATAVSSSTAVPYTGSASQLIVGFSSKVLVVSVTIFKIIQSERLTIMNVLLIFCLFLSFQCALTYKIITAEATTNQFEELDSTLRTNLKPFVESRGYRFERIPVTTDDGYILELHHVYLNTSTNPVLIMPGLMSSSADFLVTDKNRSLAMRLVDQGYDVWIGNNRDRTKAKTLSYIGHSQGTTQYFVMASTRPEYNSKVSIMVALAPVAFMTHMPQLFFQFLKYHIILIEWLRNHLHVYEFFKHYFLITIAGKLLCREGSKVQWMCGLLYSFLQGFDIGRFRPYDYGVVRNLELYNQSSPPDYDVSKITSPVALLYGKNDLVTAPKDVEALAKILPNVVRLHKFEKPAFNHADFIFAKDNDVLVNFEAINILNQYNGKPPYTTTTTSPIPPTKSTTSGSSTTSGPSTTEHGSTNQPPPVSPFTVVPHTGSASQLLVGISSKILIVLLIISKIITLL</sequence>
<dbReference type="EMBL" id="CAACVG010007005">
    <property type="protein sequence ID" value="VEN43116.1"/>
    <property type="molecule type" value="Genomic_DNA"/>
</dbReference>
<keyword evidence="2 8" id="KW-0732">Signal</keyword>
<organism evidence="11 12">
    <name type="scientific">Callosobruchus maculatus</name>
    <name type="common">Southern cowpea weevil</name>
    <name type="synonym">Pulse bruchid</name>
    <dbReference type="NCBI Taxonomy" id="64391"/>
    <lineage>
        <taxon>Eukaryota</taxon>
        <taxon>Metazoa</taxon>
        <taxon>Ecdysozoa</taxon>
        <taxon>Arthropoda</taxon>
        <taxon>Hexapoda</taxon>
        <taxon>Insecta</taxon>
        <taxon>Pterygota</taxon>
        <taxon>Neoptera</taxon>
        <taxon>Endopterygota</taxon>
        <taxon>Coleoptera</taxon>
        <taxon>Polyphaga</taxon>
        <taxon>Cucujiformia</taxon>
        <taxon>Chrysomeloidea</taxon>
        <taxon>Chrysomelidae</taxon>
        <taxon>Bruchinae</taxon>
        <taxon>Bruchini</taxon>
        <taxon>Callosobruchus</taxon>
    </lineage>
</organism>
<keyword evidence="4" id="KW-0442">Lipid degradation</keyword>
<dbReference type="InterPro" id="IPR000073">
    <property type="entry name" value="AB_hydrolase_1"/>
</dbReference>
<feature type="chain" id="PRO_5025021133" description="Partial AB-hydrolase lipase domain-containing protein" evidence="8">
    <location>
        <begin position="19"/>
        <end position="840"/>
    </location>
</feature>
<evidence type="ECO:0000313" key="12">
    <source>
        <dbReference type="Proteomes" id="UP000410492"/>
    </source>
</evidence>
<feature type="signal peptide" evidence="8">
    <location>
        <begin position="1"/>
        <end position="18"/>
    </location>
</feature>
<dbReference type="Pfam" id="PF00561">
    <property type="entry name" value="Abhydrolase_1"/>
    <property type="match status" value="1"/>
</dbReference>
<dbReference type="SUPFAM" id="SSF53474">
    <property type="entry name" value="alpha/beta-Hydrolases"/>
    <property type="match status" value="2"/>
</dbReference>
<dbReference type="Pfam" id="PF04083">
    <property type="entry name" value="Abhydro_lipase"/>
    <property type="match status" value="1"/>
</dbReference>
<evidence type="ECO:0000256" key="3">
    <source>
        <dbReference type="ARBA" id="ARBA00022801"/>
    </source>
</evidence>
<evidence type="ECO:0000256" key="1">
    <source>
        <dbReference type="ARBA" id="ARBA00010701"/>
    </source>
</evidence>
<dbReference type="GO" id="GO:0016042">
    <property type="term" value="P:lipid catabolic process"/>
    <property type="evidence" value="ECO:0007669"/>
    <property type="project" value="UniProtKB-KW"/>
</dbReference>
<proteinExistence type="inferred from homology"/>
<evidence type="ECO:0000256" key="2">
    <source>
        <dbReference type="ARBA" id="ARBA00022729"/>
    </source>
</evidence>
<evidence type="ECO:0000259" key="10">
    <source>
        <dbReference type="Pfam" id="PF04083"/>
    </source>
</evidence>
<dbReference type="PANTHER" id="PTHR11005">
    <property type="entry name" value="LYSOSOMAL ACID LIPASE-RELATED"/>
    <property type="match status" value="1"/>
</dbReference>
<evidence type="ECO:0000256" key="7">
    <source>
        <dbReference type="SAM" id="MobiDB-lite"/>
    </source>
</evidence>
<accession>A0A653C5N9</accession>
<feature type="compositionally biased region" description="Low complexity" evidence="7">
    <location>
        <begin position="764"/>
        <end position="797"/>
    </location>
</feature>
<evidence type="ECO:0000256" key="6">
    <source>
        <dbReference type="ARBA" id="ARBA00023180"/>
    </source>
</evidence>
<keyword evidence="5" id="KW-0443">Lipid metabolism</keyword>
<dbReference type="OrthoDB" id="9974421at2759"/>
<comment type="similarity">
    <text evidence="1">Belongs to the AB hydrolase superfamily. Lipase family.</text>
</comment>